<proteinExistence type="predicted"/>
<dbReference type="AlphaFoldDB" id="B5F2J4"/>
<dbReference type="HOGENOM" id="CLU_1625879_0_0_6"/>
<dbReference type="KEGG" id="sea:SeAg_B4588"/>
<reference evidence="1 2" key="1">
    <citation type="journal article" date="2011" name="J. Bacteriol.">
        <title>Comparative genomics of 28 Salmonella enterica isolates: evidence for CRISPR-mediated adaptive sublineage evolution.</title>
        <authorList>
            <person name="Fricke W.F."/>
            <person name="Mammel M.K."/>
            <person name="McDermott P.F."/>
            <person name="Tartera C."/>
            <person name="White D.G."/>
            <person name="Leclerc J.E."/>
            <person name="Ravel J."/>
            <person name="Cebula T.A."/>
        </authorList>
    </citation>
    <scope>NUCLEOTIDE SEQUENCE [LARGE SCALE GENOMIC DNA]</scope>
    <source>
        <strain evidence="1 2">SL483</strain>
    </source>
</reference>
<dbReference type="EMBL" id="CP001138">
    <property type="protein sequence ID" value="ACH50698.1"/>
    <property type="molecule type" value="Genomic_DNA"/>
</dbReference>
<accession>B5F2J4</accession>
<evidence type="ECO:0000313" key="2">
    <source>
        <dbReference type="Proteomes" id="UP000008819"/>
    </source>
</evidence>
<dbReference type="Proteomes" id="UP000008819">
    <property type="component" value="Chromosome"/>
</dbReference>
<protein>
    <submittedName>
        <fullName evidence="1">Uncharacterized protein</fullName>
    </submittedName>
</protein>
<sequence length="163" mass="18449">MDRQAFPTKIIHYSQRPKTPPVKQIIWHKIHTPALIDMRQDRALLTACYTDMSAGAFSAQVQAFRTINPVGFLVVNRPSLPAQLNMDTRATVAYPGFRYFPDTQGYRPIVTLALPVVNDSALHQQPASPPDADTVSLQQKCHHDPLLSDPKRILRYCYQPNQL</sequence>
<evidence type="ECO:0000313" key="1">
    <source>
        <dbReference type="EMBL" id="ACH50698.1"/>
    </source>
</evidence>
<gene>
    <name evidence="1" type="ordered locus">SeAg_B4588</name>
</gene>
<organism evidence="1 2">
    <name type="scientific">Salmonella agona (strain SL483)</name>
    <dbReference type="NCBI Taxonomy" id="454166"/>
    <lineage>
        <taxon>Bacteria</taxon>
        <taxon>Pseudomonadati</taxon>
        <taxon>Pseudomonadota</taxon>
        <taxon>Gammaproteobacteria</taxon>
        <taxon>Enterobacterales</taxon>
        <taxon>Enterobacteriaceae</taxon>
        <taxon>Salmonella</taxon>
    </lineage>
</organism>
<name>B5F2J4_SALA4</name>